<evidence type="ECO:0000256" key="5">
    <source>
        <dbReference type="ARBA" id="ARBA00022691"/>
    </source>
</evidence>
<dbReference type="STRING" id="742823.HMPREF9465_01788"/>
<sequence length="390" mass="42495">MSAQSSWTAEAVANIPLSLYLHWPWCVRKCPYCDFNSHAAPADLAEREYVDMVLKDLEGWLSVAGGRRIETVFIGGGTPSLMSGDAVARLLEGADGLFGFTSDCEITLEANPGTVDEGRFRAFRDAGVNRVSVGVQSFMNEKLRKLGRIHIADEALRAASHAGEVFGNFNLDLMFALPGETLEEVAREVETAVATGATHLSFYQLTIEPGTAFAKRVPEGLPDDDLCADMSDLVIRSLEEAGFEHYEVSGYAGPGRRCRHNLNYWTFGDYLAAGAGAHGKVTTQGGVVREVRHASPRKYMASVSETGSGIAERRVVESEDLPFEFMLNTLRLTEGVPAELFEARTGLSLKVVEPILSDLRVQGLLTADKSVIRPTARGRAFLSDLQEAFL</sequence>
<dbReference type="InterPro" id="IPR007197">
    <property type="entry name" value="rSAM"/>
</dbReference>
<dbReference type="InterPro" id="IPR013785">
    <property type="entry name" value="Aldolase_TIM"/>
</dbReference>
<dbReference type="SFLD" id="SFLDF00562">
    <property type="entry name" value="HemN-like__clustered_with_heat"/>
    <property type="match status" value="1"/>
</dbReference>
<dbReference type="GO" id="GO:0051539">
    <property type="term" value="F:4 iron, 4 sulfur cluster binding"/>
    <property type="evidence" value="ECO:0007669"/>
    <property type="project" value="UniProtKB-UniRule"/>
</dbReference>
<dbReference type="GO" id="GO:0046872">
    <property type="term" value="F:metal ion binding"/>
    <property type="evidence" value="ECO:0007669"/>
    <property type="project" value="UniProtKB-UniRule"/>
</dbReference>
<evidence type="ECO:0000256" key="8">
    <source>
        <dbReference type="ARBA" id="ARBA00023014"/>
    </source>
</evidence>
<evidence type="ECO:0000259" key="11">
    <source>
        <dbReference type="PROSITE" id="PS51918"/>
    </source>
</evidence>
<keyword evidence="10" id="KW-0004">4Fe-4S</keyword>
<dbReference type="HOGENOM" id="CLU_027579_2_1_4"/>
<keyword evidence="5 10" id="KW-0949">S-adenosyl-L-methionine</keyword>
<comment type="cofactor">
    <cofactor evidence="1">
        <name>[4Fe-4S] cluster</name>
        <dbReference type="ChEBI" id="CHEBI:49883"/>
    </cofactor>
</comment>
<dbReference type="InterPro" id="IPR010723">
    <property type="entry name" value="HemN_C"/>
</dbReference>
<keyword evidence="8 10" id="KW-0411">Iron-sulfur</keyword>
<gene>
    <name evidence="12" type="ORF">HMPREF9465_01788</name>
</gene>
<evidence type="ECO:0000256" key="9">
    <source>
        <dbReference type="ARBA" id="ARBA00023186"/>
    </source>
</evidence>
<dbReference type="SFLD" id="SFLDG01065">
    <property type="entry name" value="anaerobic_coproporphyrinogen-I"/>
    <property type="match status" value="1"/>
</dbReference>
<reference evidence="12 13" key="1">
    <citation type="submission" date="2012-05" db="EMBL/GenBank/DDBJ databases">
        <title>The Genome Sequence of Sutterella wadsworthensis 2_1_59BFAA.</title>
        <authorList>
            <consortium name="The Broad Institute Genome Sequencing Platform"/>
            <person name="Earl A."/>
            <person name="Ward D."/>
            <person name="Feldgarden M."/>
            <person name="Gevers D."/>
            <person name="Daigneault M."/>
            <person name="Strauss J."/>
            <person name="Allen-Vercoe E."/>
            <person name="Walker B."/>
            <person name="Young S.K."/>
            <person name="Zeng Q."/>
            <person name="Gargeya S."/>
            <person name="Fitzgerald M."/>
            <person name="Haas B."/>
            <person name="Abouelleil A."/>
            <person name="Alvarado L."/>
            <person name="Arachchi H.M."/>
            <person name="Berlin A.M."/>
            <person name="Chapman S.B."/>
            <person name="Goldberg J."/>
            <person name="Griggs A."/>
            <person name="Gujja S."/>
            <person name="Hansen M."/>
            <person name="Howarth C."/>
            <person name="Imamovic A."/>
            <person name="Larimer J."/>
            <person name="McCowen C."/>
            <person name="Montmayeur A."/>
            <person name="Murphy C."/>
            <person name="Neiman D."/>
            <person name="Pearson M."/>
            <person name="Priest M."/>
            <person name="Roberts A."/>
            <person name="Saif S."/>
            <person name="Shea T."/>
            <person name="Sisk P."/>
            <person name="Sykes S."/>
            <person name="Wortman J."/>
            <person name="Nusbaum C."/>
            <person name="Birren B."/>
        </authorList>
    </citation>
    <scope>NUCLEOTIDE SEQUENCE [LARGE SCALE GENOMIC DNA]</scope>
    <source>
        <strain evidence="12 13">2_1_59BFAA</strain>
    </source>
</reference>
<comment type="subcellular location">
    <subcellularLocation>
        <location evidence="10">Cytoplasm</location>
    </subcellularLocation>
</comment>
<comment type="caution">
    <text evidence="12">The sequence shown here is derived from an EMBL/GenBank/DDBJ whole genome shotgun (WGS) entry which is preliminary data.</text>
</comment>
<evidence type="ECO:0000256" key="10">
    <source>
        <dbReference type="RuleBase" id="RU364116"/>
    </source>
</evidence>
<dbReference type="PROSITE" id="PS51918">
    <property type="entry name" value="RADICAL_SAM"/>
    <property type="match status" value="1"/>
</dbReference>
<keyword evidence="6 10" id="KW-0479">Metal-binding</keyword>
<keyword evidence="4 10" id="KW-0349">Heme</keyword>
<dbReference type="NCBIfam" id="TIGR00539">
    <property type="entry name" value="hemN_rel"/>
    <property type="match status" value="1"/>
</dbReference>
<dbReference type="SFLD" id="SFLDF00288">
    <property type="entry name" value="HemN-like__clustered_with_nucl"/>
    <property type="match status" value="1"/>
</dbReference>
<keyword evidence="9 10" id="KW-0143">Chaperone</keyword>
<dbReference type="InterPro" id="IPR034505">
    <property type="entry name" value="Coproporphyrinogen-III_oxidase"/>
</dbReference>
<dbReference type="RefSeq" id="WP_005436221.1">
    <property type="nucleotide sequence ID" value="NZ_JH815518.1"/>
</dbReference>
<dbReference type="eggNOG" id="COG0635">
    <property type="taxonomic scope" value="Bacteria"/>
</dbReference>
<accession>K1JKQ3</accession>
<dbReference type="GO" id="GO:0006779">
    <property type="term" value="P:porphyrin-containing compound biosynthetic process"/>
    <property type="evidence" value="ECO:0007669"/>
    <property type="project" value="InterPro"/>
</dbReference>
<comment type="function">
    <text evidence="10">Probably acts as a heme chaperone, transferring heme to an unknown acceptor. Binds one molecule of heme per monomer, possibly covalently. Binds 1 [4Fe-4S] cluster. The cluster is coordinated with 3 cysteines and an exchangeable S-adenosyl-L-methionine.</text>
</comment>
<protein>
    <recommendedName>
        <fullName evidence="3 10">Heme chaperone HemW</fullName>
    </recommendedName>
</protein>
<dbReference type="InterPro" id="IPR058240">
    <property type="entry name" value="rSAM_sf"/>
</dbReference>
<dbReference type="AlphaFoldDB" id="K1JKQ3"/>
<dbReference type="InterPro" id="IPR004559">
    <property type="entry name" value="HemW-like"/>
</dbReference>
<dbReference type="PANTHER" id="PTHR13932:SF5">
    <property type="entry name" value="RADICAL S-ADENOSYL METHIONINE DOMAIN-CONTAINING PROTEIN 1, MITOCHONDRIAL"/>
    <property type="match status" value="1"/>
</dbReference>
<name>K1JKQ3_9BURK</name>
<evidence type="ECO:0000313" key="12">
    <source>
        <dbReference type="EMBL" id="EKB30741.1"/>
    </source>
</evidence>
<dbReference type="SMART" id="SM00729">
    <property type="entry name" value="Elp3"/>
    <property type="match status" value="1"/>
</dbReference>
<dbReference type="OrthoDB" id="9808022at2"/>
<evidence type="ECO:0000313" key="13">
    <source>
        <dbReference type="Proteomes" id="UP000005835"/>
    </source>
</evidence>
<dbReference type="GO" id="GO:0005737">
    <property type="term" value="C:cytoplasm"/>
    <property type="evidence" value="ECO:0007669"/>
    <property type="project" value="UniProtKB-SubCell"/>
</dbReference>
<dbReference type="EMBL" id="ADMG01000037">
    <property type="protein sequence ID" value="EKB30741.1"/>
    <property type="molecule type" value="Genomic_DNA"/>
</dbReference>
<dbReference type="Pfam" id="PF06969">
    <property type="entry name" value="HemN_C"/>
    <property type="match status" value="1"/>
</dbReference>
<dbReference type="PANTHER" id="PTHR13932">
    <property type="entry name" value="COPROPORPHYRINIGEN III OXIDASE"/>
    <property type="match status" value="1"/>
</dbReference>
<comment type="similarity">
    <text evidence="2">Belongs to the anaerobic coproporphyrinogen-III oxidase family. HemW subfamily.</text>
</comment>
<dbReference type="CDD" id="cd01335">
    <property type="entry name" value="Radical_SAM"/>
    <property type="match status" value="1"/>
</dbReference>
<feature type="domain" description="Radical SAM core" evidence="11">
    <location>
        <begin position="7"/>
        <end position="244"/>
    </location>
</feature>
<evidence type="ECO:0000256" key="7">
    <source>
        <dbReference type="ARBA" id="ARBA00023004"/>
    </source>
</evidence>
<organism evidence="12 13">
    <name type="scientific">Sutterella wadsworthensis 2_1_59BFAA</name>
    <dbReference type="NCBI Taxonomy" id="742823"/>
    <lineage>
        <taxon>Bacteria</taxon>
        <taxon>Pseudomonadati</taxon>
        <taxon>Pseudomonadota</taxon>
        <taxon>Betaproteobacteria</taxon>
        <taxon>Burkholderiales</taxon>
        <taxon>Sutterellaceae</taxon>
        <taxon>Sutterella</taxon>
    </lineage>
</organism>
<dbReference type="Gene3D" id="3.20.20.70">
    <property type="entry name" value="Aldolase class I"/>
    <property type="match status" value="1"/>
</dbReference>
<keyword evidence="10" id="KW-0963">Cytoplasm</keyword>
<dbReference type="SFLD" id="SFLDS00029">
    <property type="entry name" value="Radical_SAM"/>
    <property type="match status" value="1"/>
</dbReference>
<dbReference type="SFLD" id="SFLDG01082">
    <property type="entry name" value="B12-binding_domain_containing"/>
    <property type="match status" value="1"/>
</dbReference>
<keyword evidence="13" id="KW-1185">Reference proteome</keyword>
<evidence type="ECO:0000256" key="6">
    <source>
        <dbReference type="ARBA" id="ARBA00022723"/>
    </source>
</evidence>
<dbReference type="Proteomes" id="UP000005835">
    <property type="component" value="Unassembled WGS sequence"/>
</dbReference>
<proteinExistence type="inferred from homology"/>
<evidence type="ECO:0000256" key="1">
    <source>
        <dbReference type="ARBA" id="ARBA00001966"/>
    </source>
</evidence>
<dbReference type="SUPFAM" id="SSF102114">
    <property type="entry name" value="Radical SAM enzymes"/>
    <property type="match status" value="1"/>
</dbReference>
<dbReference type="InterPro" id="IPR006638">
    <property type="entry name" value="Elp3/MiaA/NifB-like_rSAM"/>
</dbReference>
<dbReference type="PATRIC" id="fig|742823.3.peg.1782"/>
<evidence type="ECO:0000256" key="4">
    <source>
        <dbReference type="ARBA" id="ARBA00022617"/>
    </source>
</evidence>
<evidence type="ECO:0000256" key="3">
    <source>
        <dbReference type="ARBA" id="ARBA00017228"/>
    </source>
</evidence>
<keyword evidence="7 10" id="KW-0408">Iron</keyword>
<evidence type="ECO:0000256" key="2">
    <source>
        <dbReference type="ARBA" id="ARBA00006100"/>
    </source>
</evidence>
<dbReference type="GO" id="GO:0004109">
    <property type="term" value="F:coproporphyrinogen oxidase activity"/>
    <property type="evidence" value="ECO:0007669"/>
    <property type="project" value="InterPro"/>
</dbReference>
<dbReference type="Pfam" id="PF04055">
    <property type="entry name" value="Radical_SAM"/>
    <property type="match status" value="1"/>
</dbReference>